<protein>
    <submittedName>
        <fullName evidence="2">Uncharacterized protein</fullName>
    </submittedName>
</protein>
<name>A0AA39ZIL6_9PEZI</name>
<evidence type="ECO:0000313" key="3">
    <source>
        <dbReference type="Proteomes" id="UP001174997"/>
    </source>
</evidence>
<feature type="compositionally biased region" description="Basic residues" evidence="1">
    <location>
        <begin position="1"/>
        <end position="11"/>
    </location>
</feature>
<dbReference type="AlphaFoldDB" id="A0AA39ZIL6"/>
<feature type="region of interest" description="Disordered" evidence="1">
    <location>
        <begin position="1"/>
        <end position="23"/>
    </location>
</feature>
<reference evidence="2" key="1">
    <citation type="submission" date="2023-06" db="EMBL/GenBank/DDBJ databases">
        <title>Genome-scale phylogeny and comparative genomics of the fungal order Sordariales.</title>
        <authorList>
            <consortium name="Lawrence Berkeley National Laboratory"/>
            <person name="Hensen N."/>
            <person name="Bonometti L."/>
            <person name="Westerberg I."/>
            <person name="Brannstrom I.O."/>
            <person name="Guillou S."/>
            <person name="Cros-Aarteil S."/>
            <person name="Calhoun S."/>
            <person name="Haridas S."/>
            <person name="Kuo A."/>
            <person name="Mondo S."/>
            <person name="Pangilinan J."/>
            <person name="Riley R."/>
            <person name="Labutti K."/>
            <person name="Andreopoulos B."/>
            <person name="Lipzen A."/>
            <person name="Chen C."/>
            <person name="Yanf M."/>
            <person name="Daum C."/>
            <person name="Ng V."/>
            <person name="Clum A."/>
            <person name="Steindorff A."/>
            <person name="Ohm R."/>
            <person name="Martin F."/>
            <person name="Silar P."/>
            <person name="Natvig D."/>
            <person name="Lalanne C."/>
            <person name="Gautier V."/>
            <person name="Ament-Velasquez S.L."/>
            <person name="Kruys A."/>
            <person name="Hutchinson M.I."/>
            <person name="Powell A.J."/>
            <person name="Barry K."/>
            <person name="Miller A.N."/>
            <person name="Grigoriev I.V."/>
            <person name="Debuchy R."/>
            <person name="Gladieux P."/>
            <person name="Thoren M.H."/>
            <person name="Johannesson H."/>
        </authorList>
    </citation>
    <scope>NUCLEOTIDE SEQUENCE</scope>
    <source>
        <strain evidence="2">CBS 307.81</strain>
    </source>
</reference>
<feature type="compositionally biased region" description="Low complexity" evidence="1">
    <location>
        <begin position="12"/>
        <end position="23"/>
    </location>
</feature>
<organism evidence="2 3">
    <name type="scientific">Cercophora samala</name>
    <dbReference type="NCBI Taxonomy" id="330535"/>
    <lineage>
        <taxon>Eukaryota</taxon>
        <taxon>Fungi</taxon>
        <taxon>Dikarya</taxon>
        <taxon>Ascomycota</taxon>
        <taxon>Pezizomycotina</taxon>
        <taxon>Sordariomycetes</taxon>
        <taxon>Sordariomycetidae</taxon>
        <taxon>Sordariales</taxon>
        <taxon>Lasiosphaeriaceae</taxon>
        <taxon>Cercophora</taxon>
    </lineage>
</organism>
<gene>
    <name evidence="2" type="ORF">QBC41DRAFT_344520</name>
</gene>
<dbReference type="Proteomes" id="UP001174997">
    <property type="component" value="Unassembled WGS sequence"/>
</dbReference>
<keyword evidence="3" id="KW-1185">Reference proteome</keyword>
<accession>A0AA39ZIL6</accession>
<comment type="caution">
    <text evidence="2">The sequence shown here is derived from an EMBL/GenBank/DDBJ whole genome shotgun (WGS) entry which is preliminary data.</text>
</comment>
<evidence type="ECO:0000256" key="1">
    <source>
        <dbReference type="SAM" id="MobiDB-lite"/>
    </source>
</evidence>
<sequence>MSSSRSRRTGHKSGSSRGSGSQSARQIIESLLTHRINTLTELCRVERLVASAETEEDQLAFQQPMTSAWLYYVESNQMLSELRGLTPNYAFSGDMLTYAQSLVRSDPQSNRSWNFAWMVLEKIREENLIATYAEIEAARPEMWGDVVPDDQQIQELAAYFSQEWTHAVNWMLQHWTAAPVWY</sequence>
<evidence type="ECO:0000313" key="2">
    <source>
        <dbReference type="EMBL" id="KAK0671722.1"/>
    </source>
</evidence>
<proteinExistence type="predicted"/>
<dbReference type="EMBL" id="JAULSY010000019">
    <property type="protein sequence ID" value="KAK0671722.1"/>
    <property type="molecule type" value="Genomic_DNA"/>
</dbReference>